<evidence type="ECO:0000313" key="2">
    <source>
        <dbReference type="Proteomes" id="UP000004913"/>
    </source>
</evidence>
<name>F5J0N1_9BACT</name>
<reference evidence="1 2" key="1">
    <citation type="submission" date="2011-04" db="EMBL/GenBank/DDBJ databases">
        <title>The Genome Sequence of Dysgonomonas gadei ATCC BAA-286.</title>
        <authorList>
            <consortium name="The Broad Institute Genome Sequencing Platform"/>
            <person name="Earl A."/>
            <person name="Ward D."/>
            <person name="Feldgarden M."/>
            <person name="Gevers D."/>
            <person name="Pudlo N."/>
            <person name="Martens E."/>
            <person name="Allen-Vercoe E."/>
            <person name="Young S.K."/>
            <person name="Zeng Q."/>
            <person name="Gargeya S."/>
            <person name="Fitzgerald M."/>
            <person name="Haas B."/>
            <person name="Abouelleil A."/>
            <person name="Alvarado L."/>
            <person name="Arachchi H.M."/>
            <person name="Berlin A."/>
            <person name="Brown A."/>
            <person name="Chapman S.B."/>
            <person name="Chen Z."/>
            <person name="Dunbar C."/>
            <person name="Freedman E."/>
            <person name="Gearin G."/>
            <person name="Gellesch M."/>
            <person name="Goldberg J."/>
            <person name="Griggs A."/>
            <person name="Gujja S."/>
            <person name="Heiman D."/>
            <person name="Howarth C."/>
            <person name="Larson L."/>
            <person name="Lui A."/>
            <person name="MacDonald P.J.P."/>
            <person name="Mehta T."/>
            <person name="Montmayeur A."/>
            <person name="Murphy C."/>
            <person name="Neiman D."/>
            <person name="Pearson M."/>
            <person name="Priest M."/>
            <person name="Roberts A."/>
            <person name="Saif S."/>
            <person name="Shea T."/>
            <person name="Shenoy N."/>
            <person name="Sisk P."/>
            <person name="Stolte C."/>
            <person name="Sykes S."/>
            <person name="Yandava C."/>
            <person name="Wortman J."/>
            <person name="Nusbaum C."/>
            <person name="Birren B."/>
        </authorList>
    </citation>
    <scope>NUCLEOTIDE SEQUENCE [LARGE SCALE GENOMIC DNA]</scope>
    <source>
        <strain evidence="1 2">ATCC BAA-286</strain>
    </source>
</reference>
<protein>
    <submittedName>
        <fullName evidence="1">Uncharacterized protein</fullName>
    </submittedName>
</protein>
<comment type="caution">
    <text evidence="1">The sequence shown here is derived from an EMBL/GenBank/DDBJ whole genome shotgun (WGS) entry which is preliminary data.</text>
</comment>
<proteinExistence type="predicted"/>
<sequence length="63" mass="7292">MSYKFCRFLLLMANSQKKLTDNKKGKKCQVCQVFTPTLSNTDIFIQGFKKQGRSMNNPVIFKP</sequence>
<gene>
    <name evidence="1" type="ORF">HMPREF9455_02898</name>
</gene>
<dbReference type="AlphaFoldDB" id="F5J0N1"/>
<dbReference type="Proteomes" id="UP000004913">
    <property type="component" value="Unassembled WGS sequence"/>
</dbReference>
<dbReference type="HOGENOM" id="CLU_2878648_0_0_10"/>
<dbReference type="EMBL" id="ADLV01000035">
    <property type="protein sequence ID" value="EGK00624.1"/>
    <property type="molecule type" value="Genomic_DNA"/>
</dbReference>
<evidence type="ECO:0000313" key="1">
    <source>
        <dbReference type="EMBL" id="EGK00624.1"/>
    </source>
</evidence>
<keyword evidence="2" id="KW-1185">Reference proteome</keyword>
<accession>F5J0N1</accession>
<organism evidence="1 2">
    <name type="scientific">Dysgonomonas gadei ATCC BAA-286</name>
    <dbReference type="NCBI Taxonomy" id="742766"/>
    <lineage>
        <taxon>Bacteria</taxon>
        <taxon>Pseudomonadati</taxon>
        <taxon>Bacteroidota</taxon>
        <taxon>Bacteroidia</taxon>
        <taxon>Bacteroidales</taxon>
        <taxon>Dysgonomonadaceae</taxon>
        <taxon>Dysgonomonas</taxon>
    </lineage>
</organism>